<reference evidence="2 3" key="1">
    <citation type="submission" date="2016-04" db="EMBL/GenBank/DDBJ databases">
        <title>A degradative enzymes factory behind the ericoid mycorrhizal symbiosis.</title>
        <authorList>
            <consortium name="DOE Joint Genome Institute"/>
            <person name="Martino E."/>
            <person name="Morin E."/>
            <person name="Grelet G."/>
            <person name="Kuo A."/>
            <person name="Kohler A."/>
            <person name="Daghino S."/>
            <person name="Barry K."/>
            <person name="Choi C."/>
            <person name="Cichocki N."/>
            <person name="Clum A."/>
            <person name="Copeland A."/>
            <person name="Hainaut M."/>
            <person name="Haridas S."/>
            <person name="Labutti K."/>
            <person name="Lindquist E."/>
            <person name="Lipzen A."/>
            <person name="Khouja H.-R."/>
            <person name="Murat C."/>
            <person name="Ohm R."/>
            <person name="Olson A."/>
            <person name="Spatafora J."/>
            <person name="Veneault-Fourrey C."/>
            <person name="Henrissat B."/>
            <person name="Grigoriev I."/>
            <person name="Martin F."/>
            <person name="Perotto S."/>
        </authorList>
    </citation>
    <scope>NUCLEOTIDE SEQUENCE [LARGE SCALE GENOMIC DNA]</scope>
    <source>
        <strain evidence="2 3">F</strain>
    </source>
</reference>
<proteinExistence type="predicted"/>
<feature type="compositionally biased region" description="Basic and acidic residues" evidence="1">
    <location>
        <begin position="54"/>
        <end position="65"/>
    </location>
</feature>
<dbReference type="Proteomes" id="UP000235786">
    <property type="component" value="Unassembled WGS sequence"/>
</dbReference>
<gene>
    <name evidence="2" type="ORF">L207DRAFT_521471</name>
</gene>
<organism evidence="2 3">
    <name type="scientific">Hyaloscypha variabilis (strain UAMH 11265 / GT02V1 / F)</name>
    <name type="common">Meliniomyces variabilis</name>
    <dbReference type="NCBI Taxonomy" id="1149755"/>
    <lineage>
        <taxon>Eukaryota</taxon>
        <taxon>Fungi</taxon>
        <taxon>Dikarya</taxon>
        <taxon>Ascomycota</taxon>
        <taxon>Pezizomycotina</taxon>
        <taxon>Leotiomycetes</taxon>
        <taxon>Helotiales</taxon>
        <taxon>Hyaloscyphaceae</taxon>
        <taxon>Hyaloscypha</taxon>
        <taxon>Hyaloscypha variabilis</taxon>
    </lineage>
</organism>
<feature type="region of interest" description="Disordered" evidence="1">
    <location>
        <begin position="54"/>
        <end position="79"/>
    </location>
</feature>
<dbReference type="EMBL" id="KZ613937">
    <property type="protein sequence ID" value="PMD48054.1"/>
    <property type="molecule type" value="Genomic_DNA"/>
</dbReference>
<evidence type="ECO:0000313" key="3">
    <source>
        <dbReference type="Proteomes" id="UP000235786"/>
    </source>
</evidence>
<sequence length="221" mass="24236">MFSVNELEYEAKMEQLASTGQRHELSLREISKRRQITSAKCRLLALQKSREEIQNHRGHDAKARYQDAGTPQTRLGHPGRREFNSVCSHIWHDLGPRPRVQEAAIYMMPYGYVPLDDVVNVSGTAAAEQFIASPDLFVQGMLHGGEGTVEFMSTAATQNMGGVINDLAVNATPMTEPLAYIAGVEVGSSGVVELARKTVSAPSGRLMNVRRKADRTRGAEG</sequence>
<dbReference type="AlphaFoldDB" id="A0A2J6SBC0"/>
<protein>
    <submittedName>
        <fullName evidence="2">Uncharacterized protein</fullName>
    </submittedName>
</protein>
<name>A0A2J6SBC0_HYAVF</name>
<accession>A0A2J6SBC0</accession>
<keyword evidence="3" id="KW-1185">Reference proteome</keyword>
<evidence type="ECO:0000256" key="1">
    <source>
        <dbReference type="SAM" id="MobiDB-lite"/>
    </source>
</evidence>
<evidence type="ECO:0000313" key="2">
    <source>
        <dbReference type="EMBL" id="PMD48054.1"/>
    </source>
</evidence>